<gene>
    <name evidence="10" type="ORF">FA10DRAFT_109895</name>
</gene>
<feature type="compositionally biased region" description="Basic residues" evidence="8">
    <location>
        <begin position="257"/>
        <end position="266"/>
    </location>
</feature>
<keyword evidence="3 7" id="KW-0547">Nucleotide-binding</keyword>
<dbReference type="OrthoDB" id="10069349at2759"/>
<organism evidence="10 11">
    <name type="scientific">Acaromyces ingoldii</name>
    <dbReference type="NCBI Taxonomy" id="215250"/>
    <lineage>
        <taxon>Eukaryota</taxon>
        <taxon>Fungi</taxon>
        <taxon>Dikarya</taxon>
        <taxon>Basidiomycota</taxon>
        <taxon>Ustilaginomycotina</taxon>
        <taxon>Exobasidiomycetes</taxon>
        <taxon>Exobasidiales</taxon>
        <taxon>Cryptobasidiaceae</taxon>
        <taxon>Acaromyces</taxon>
    </lineage>
</organism>
<accession>A0A316YLP9</accession>
<evidence type="ECO:0000256" key="2">
    <source>
        <dbReference type="ARBA" id="ARBA00022679"/>
    </source>
</evidence>
<evidence type="ECO:0000259" key="9">
    <source>
        <dbReference type="PROSITE" id="PS50127"/>
    </source>
</evidence>
<feature type="region of interest" description="Disordered" evidence="8">
    <location>
        <begin position="246"/>
        <end position="266"/>
    </location>
</feature>
<dbReference type="AlphaFoldDB" id="A0A316YLP9"/>
<dbReference type="GO" id="GO:0061631">
    <property type="term" value="F:ubiquitin conjugating enzyme activity"/>
    <property type="evidence" value="ECO:0007669"/>
    <property type="project" value="UniProtKB-EC"/>
</dbReference>
<dbReference type="FunFam" id="3.10.110.10:FF:000031">
    <property type="entry name" value="Ubiquitin-conjugating enzyme E2 22"/>
    <property type="match status" value="1"/>
</dbReference>
<protein>
    <recommendedName>
        <fullName evidence="1">E2 ubiquitin-conjugating enzyme</fullName>
        <ecNumber evidence="1">2.3.2.23</ecNumber>
    </recommendedName>
</protein>
<dbReference type="Gene3D" id="3.10.110.10">
    <property type="entry name" value="Ubiquitin Conjugating Enzyme"/>
    <property type="match status" value="1"/>
</dbReference>
<sequence length="266" mass="28166">MSLAPNALRKLSKELVKLQRSPPDGIGIEVGEGHLLDVEGWIRGPAGTPYEGGFFRVGFNFNGVDFPASPPLCTMKTKIFHPNVSSKGEICVSTLKKDWSSSYGLEHILVVIKCLLISPNPDSALDPDAGRLLQEAYEDYAYTARVWTKTHAFERPGCLPLTESELAASKADEEMAATAAATAAEVGPPPLSASSSSNTITFASFGEASKKVTPCQKPGADVSIATGKVAASPMLSASMVASAIDSKSELPQEASKSIKKRGIKRL</sequence>
<dbReference type="EMBL" id="KZ819636">
    <property type="protein sequence ID" value="PWN90307.1"/>
    <property type="molecule type" value="Genomic_DNA"/>
</dbReference>
<dbReference type="GeneID" id="37039779"/>
<keyword evidence="2" id="KW-0808">Transferase</keyword>
<evidence type="ECO:0000313" key="11">
    <source>
        <dbReference type="Proteomes" id="UP000245768"/>
    </source>
</evidence>
<keyword evidence="5 7" id="KW-0067">ATP-binding</keyword>
<evidence type="ECO:0000256" key="8">
    <source>
        <dbReference type="SAM" id="MobiDB-lite"/>
    </source>
</evidence>
<dbReference type="SUPFAM" id="SSF54495">
    <property type="entry name" value="UBC-like"/>
    <property type="match status" value="1"/>
</dbReference>
<comment type="similarity">
    <text evidence="7">Belongs to the ubiquitin-conjugating enzyme family.</text>
</comment>
<dbReference type="SMART" id="SM00212">
    <property type="entry name" value="UBCc"/>
    <property type="match status" value="1"/>
</dbReference>
<evidence type="ECO:0000256" key="7">
    <source>
        <dbReference type="RuleBase" id="RU362109"/>
    </source>
</evidence>
<proteinExistence type="inferred from homology"/>
<dbReference type="PANTHER" id="PTHR24067">
    <property type="entry name" value="UBIQUITIN-CONJUGATING ENZYME E2"/>
    <property type="match status" value="1"/>
</dbReference>
<dbReference type="PROSITE" id="PS50127">
    <property type="entry name" value="UBC_2"/>
    <property type="match status" value="1"/>
</dbReference>
<keyword evidence="11" id="KW-1185">Reference proteome</keyword>
<dbReference type="Proteomes" id="UP000245768">
    <property type="component" value="Unassembled WGS sequence"/>
</dbReference>
<evidence type="ECO:0000256" key="5">
    <source>
        <dbReference type="ARBA" id="ARBA00022840"/>
    </source>
</evidence>
<reference evidence="10 11" key="1">
    <citation type="journal article" date="2018" name="Mol. Biol. Evol.">
        <title>Broad Genomic Sampling Reveals a Smut Pathogenic Ancestry of the Fungal Clade Ustilaginomycotina.</title>
        <authorList>
            <person name="Kijpornyongpan T."/>
            <person name="Mondo S.J."/>
            <person name="Barry K."/>
            <person name="Sandor L."/>
            <person name="Lee J."/>
            <person name="Lipzen A."/>
            <person name="Pangilinan J."/>
            <person name="LaButti K."/>
            <person name="Hainaut M."/>
            <person name="Henrissat B."/>
            <person name="Grigoriev I.V."/>
            <person name="Spatafora J.W."/>
            <person name="Aime M.C."/>
        </authorList>
    </citation>
    <scope>NUCLEOTIDE SEQUENCE [LARGE SCALE GENOMIC DNA]</scope>
    <source>
        <strain evidence="10 11">MCA 4198</strain>
    </source>
</reference>
<dbReference type="PROSITE" id="PS00183">
    <property type="entry name" value="UBC_1"/>
    <property type="match status" value="1"/>
</dbReference>
<dbReference type="InParanoid" id="A0A316YLP9"/>
<evidence type="ECO:0000256" key="1">
    <source>
        <dbReference type="ARBA" id="ARBA00012486"/>
    </source>
</evidence>
<dbReference type="InterPro" id="IPR016135">
    <property type="entry name" value="UBQ-conjugating_enzyme/RWD"/>
</dbReference>
<evidence type="ECO:0000256" key="4">
    <source>
        <dbReference type="ARBA" id="ARBA00022786"/>
    </source>
</evidence>
<evidence type="ECO:0000256" key="6">
    <source>
        <dbReference type="PROSITE-ProRule" id="PRU10133"/>
    </source>
</evidence>
<dbReference type="InterPro" id="IPR050113">
    <property type="entry name" value="Ub_conjugating_enzyme"/>
</dbReference>
<dbReference type="EC" id="2.3.2.23" evidence="1"/>
<dbReference type="RefSeq" id="XP_025377505.1">
    <property type="nucleotide sequence ID" value="XM_025517863.1"/>
</dbReference>
<dbReference type="InterPro" id="IPR000608">
    <property type="entry name" value="UBC"/>
</dbReference>
<feature type="active site" description="Glycyl thioester intermediate" evidence="6">
    <location>
        <position position="91"/>
    </location>
</feature>
<keyword evidence="4 7" id="KW-0833">Ubl conjugation pathway</keyword>
<dbReference type="Pfam" id="PF00179">
    <property type="entry name" value="UQ_con"/>
    <property type="match status" value="1"/>
</dbReference>
<dbReference type="CDD" id="cd23804">
    <property type="entry name" value="UBCc_UBE2S"/>
    <property type="match status" value="1"/>
</dbReference>
<evidence type="ECO:0000256" key="3">
    <source>
        <dbReference type="ARBA" id="ARBA00022741"/>
    </source>
</evidence>
<dbReference type="STRING" id="215250.A0A316YLP9"/>
<dbReference type="GO" id="GO:0005524">
    <property type="term" value="F:ATP binding"/>
    <property type="evidence" value="ECO:0007669"/>
    <property type="project" value="UniProtKB-UniRule"/>
</dbReference>
<name>A0A316YLP9_9BASI</name>
<feature type="domain" description="UBC core" evidence="9">
    <location>
        <begin position="6"/>
        <end position="153"/>
    </location>
</feature>
<dbReference type="InterPro" id="IPR023313">
    <property type="entry name" value="UBQ-conjugating_AS"/>
</dbReference>
<evidence type="ECO:0000313" key="10">
    <source>
        <dbReference type="EMBL" id="PWN90307.1"/>
    </source>
</evidence>